<sequence length="499" mass="56079">MESPKCQTLNFARPFFPNSFVLLEVEKSVADAFSSSDSLSLTIRGHCSDPLVVCTSSRTFGAKDVEVSNTLLLLDGTPNYAGANQQHIVSITNRFVELSEAFLPDQTFRLKALLEQNLLDFYNENAPAAEESKGIKLSELLDQVQISEQQLREELAKFAVVEPAEGIFHLLSDGCQQKFLDELVELFDDAGLQISAFSADSLRQKVSPQVTDIGWFLRLFCTQNDDGSFCVCPSTFVRCRAQFVLRAAADGAKQWRLDEFEQSVRRLLPDAFRHLNPCDFLHGIALLSDSLVYGKTLRALLPETLPRELGPRLTHLFSLKASWKRDELRPYVADFCSNSAKMEELLLKYCKVIGTGAERWRQFSHANAALNRKTRVGVCGEQRRRALGDNDVLFYLDLFVFSDEVREVRGEQQTSRPRAEFEQKTADGRNVKAMECGSVKAKRVYVKEPNVKSTYIQTPHASDGECNEPLDYVAGGSNNNSEKTHYQFDGQPAFPLKPT</sequence>
<name>A0ABD2LMP7_9BILA</name>
<dbReference type="PANTHER" id="PTHR13395">
    <property type="entry name" value="SISTER CHROMATID COHESION PROTEIN DCC1-RELATED"/>
    <property type="match status" value="1"/>
</dbReference>
<comment type="caution">
    <text evidence="5">The sequence shown here is derived from an EMBL/GenBank/DDBJ whole genome shotgun (WGS) entry which is preliminary data.</text>
</comment>
<proteinExistence type="inferred from homology"/>
<evidence type="ECO:0000313" key="5">
    <source>
        <dbReference type="EMBL" id="KAL3116506.1"/>
    </source>
</evidence>
<evidence type="ECO:0000256" key="2">
    <source>
        <dbReference type="ARBA" id="ARBA00017682"/>
    </source>
</evidence>
<protein>
    <recommendedName>
        <fullName evidence="2">Sister chromatid cohesion protein DCC1</fullName>
    </recommendedName>
</protein>
<dbReference type="PANTHER" id="PTHR13395:SF6">
    <property type="entry name" value="SISTER CHROMATID COHESION PROTEIN DCC1"/>
    <property type="match status" value="1"/>
</dbReference>
<comment type="similarity">
    <text evidence="1">Belongs to the DCC1 family.</text>
</comment>
<evidence type="ECO:0000256" key="3">
    <source>
        <dbReference type="ARBA" id="ARBA00022705"/>
    </source>
</evidence>
<evidence type="ECO:0000313" key="6">
    <source>
        <dbReference type="Proteomes" id="UP001620626"/>
    </source>
</evidence>
<dbReference type="EMBL" id="JBICBT010000358">
    <property type="protein sequence ID" value="KAL3116506.1"/>
    <property type="molecule type" value="Genomic_DNA"/>
</dbReference>
<organism evidence="5 6">
    <name type="scientific">Heterodera trifolii</name>
    <dbReference type="NCBI Taxonomy" id="157864"/>
    <lineage>
        <taxon>Eukaryota</taxon>
        <taxon>Metazoa</taxon>
        <taxon>Ecdysozoa</taxon>
        <taxon>Nematoda</taxon>
        <taxon>Chromadorea</taxon>
        <taxon>Rhabditida</taxon>
        <taxon>Tylenchina</taxon>
        <taxon>Tylenchomorpha</taxon>
        <taxon>Tylenchoidea</taxon>
        <taxon>Heteroderidae</taxon>
        <taxon>Heteroderinae</taxon>
        <taxon>Heterodera</taxon>
    </lineage>
</organism>
<dbReference type="Pfam" id="PF09724">
    <property type="entry name" value="Dcc1"/>
    <property type="match status" value="1"/>
</dbReference>
<keyword evidence="3" id="KW-0235">DNA replication</keyword>
<dbReference type="Proteomes" id="UP001620626">
    <property type="component" value="Unassembled WGS sequence"/>
</dbReference>
<dbReference type="GO" id="GO:0006260">
    <property type="term" value="P:DNA replication"/>
    <property type="evidence" value="ECO:0007669"/>
    <property type="project" value="UniProtKB-KW"/>
</dbReference>
<evidence type="ECO:0000256" key="4">
    <source>
        <dbReference type="SAM" id="MobiDB-lite"/>
    </source>
</evidence>
<reference evidence="5 6" key="1">
    <citation type="submission" date="2024-10" db="EMBL/GenBank/DDBJ databases">
        <authorList>
            <person name="Kim D."/>
        </authorList>
    </citation>
    <scope>NUCLEOTIDE SEQUENCE [LARGE SCALE GENOMIC DNA]</scope>
    <source>
        <strain evidence="5">BH-2024</strain>
    </source>
</reference>
<keyword evidence="6" id="KW-1185">Reference proteome</keyword>
<accession>A0ABD2LMP7</accession>
<gene>
    <name evidence="5" type="ORF">niasHT_006953</name>
</gene>
<feature type="region of interest" description="Disordered" evidence="4">
    <location>
        <begin position="457"/>
        <end position="499"/>
    </location>
</feature>
<dbReference type="AlphaFoldDB" id="A0ABD2LMP7"/>
<evidence type="ECO:0000256" key="1">
    <source>
        <dbReference type="ARBA" id="ARBA00007017"/>
    </source>
</evidence>
<dbReference type="InterPro" id="IPR019128">
    <property type="entry name" value="Dcc1"/>
</dbReference>